<evidence type="ECO:0000313" key="2">
    <source>
        <dbReference type="EMBL" id="MBB4844669.1"/>
    </source>
</evidence>
<protein>
    <recommendedName>
        <fullName evidence="4">Filamentation induced by cAMP protein Fic</fullName>
    </recommendedName>
</protein>
<keyword evidence="3" id="KW-1185">Reference proteome</keyword>
<organism evidence="2 3">
    <name type="scientific">Roseateles oligotrophus</name>
    <dbReference type="NCBI Taxonomy" id="1769250"/>
    <lineage>
        <taxon>Bacteria</taxon>
        <taxon>Pseudomonadati</taxon>
        <taxon>Pseudomonadota</taxon>
        <taxon>Betaproteobacteria</taxon>
        <taxon>Burkholderiales</taxon>
        <taxon>Sphaerotilaceae</taxon>
        <taxon>Roseateles</taxon>
    </lineage>
</organism>
<accession>A0A840LF40</accession>
<evidence type="ECO:0008006" key="4">
    <source>
        <dbReference type="Google" id="ProtNLM"/>
    </source>
</evidence>
<evidence type="ECO:0000256" key="1">
    <source>
        <dbReference type="SAM" id="MobiDB-lite"/>
    </source>
</evidence>
<proteinExistence type="predicted"/>
<evidence type="ECO:0000313" key="3">
    <source>
        <dbReference type="Proteomes" id="UP000562027"/>
    </source>
</evidence>
<dbReference type="AlphaFoldDB" id="A0A840LF40"/>
<reference evidence="2 3" key="1">
    <citation type="submission" date="2020-08" db="EMBL/GenBank/DDBJ databases">
        <title>Functional genomics of gut bacteria from endangered species of beetles.</title>
        <authorList>
            <person name="Carlos-Shanley C."/>
        </authorList>
    </citation>
    <scope>NUCLEOTIDE SEQUENCE [LARGE SCALE GENOMIC DNA]</scope>
    <source>
        <strain evidence="2 3">S00239</strain>
    </source>
</reference>
<dbReference type="EMBL" id="JACHLP010000006">
    <property type="protein sequence ID" value="MBB4844669.1"/>
    <property type="molecule type" value="Genomic_DNA"/>
</dbReference>
<gene>
    <name evidence="2" type="ORF">HNP55_003213</name>
</gene>
<name>A0A840LF40_9BURK</name>
<sequence length="159" mass="17390">MTVRICSSFFPARLGLPALAAWTLVAFFLEAVEAAALQAGRGIVAVASLVAQDRRRLLAHANSGPASYRLFELLPTTPRFIIEMVRQRLDTSFPTATAAVKLLQELGIVNELTGQKKNRSYSYSRYIELLAQESKIGGPPSSKAIPRPGVVKRAVETHR</sequence>
<dbReference type="Proteomes" id="UP000562027">
    <property type="component" value="Unassembled WGS sequence"/>
</dbReference>
<comment type="caution">
    <text evidence="2">The sequence shown here is derived from an EMBL/GenBank/DDBJ whole genome shotgun (WGS) entry which is preliminary data.</text>
</comment>
<feature type="region of interest" description="Disordered" evidence="1">
    <location>
        <begin position="137"/>
        <end position="159"/>
    </location>
</feature>
<dbReference type="RefSeq" id="WP_221439629.1">
    <property type="nucleotide sequence ID" value="NZ_JACHLP010000006.1"/>
</dbReference>